<keyword evidence="3" id="KW-1185">Reference proteome</keyword>
<protein>
    <submittedName>
        <fullName evidence="2">Uncharacterized protein</fullName>
    </submittedName>
</protein>
<name>A0A9K3JA26_HELAN</name>
<evidence type="ECO:0000256" key="1">
    <source>
        <dbReference type="SAM" id="Phobius"/>
    </source>
</evidence>
<sequence length="106" mass="12459">MVTPCSERTLSATPTIRFRIRVCKWVKIFGYDVVYVFVLEVFSSDLCLKLCFVNVGYSQIVYMVNTRSVAKDFLRFLINWFILVLNSSCYVLTIFRLMNKFKVKVC</sequence>
<feature type="transmembrane region" description="Helical" evidence="1">
    <location>
        <begin position="77"/>
        <end position="95"/>
    </location>
</feature>
<keyword evidence="1" id="KW-1133">Transmembrane helix</keyword>
<feature type="transmembrane region" description="Helical" evidence="1">
    <location>
        <begin position="34"/>
        <end position="57"/>
    </location>
</feature>
<dbReference type="Proteomes" id="UP000215914">
    <property type="component" value="Unassembled WGS sequence"/>
</dbReference>
<evidence type="ECO:0000313" key="3">
    <source>
        <dbReference type="Proteomes" id="UP000215914"/>
    </source>
</evidence>
<keyword evidence="1" id="KW-0472">Membrane</keyword>
<accession>A0A9K3JA26</accession>
<gene>
    <name evidence="2" type="ORF">HanXRQr2_Chr04g0182761</name>
</gene>
<dbReference type="Gramene" id="mRNA:HanXRQr2_Chr04g0182761">
    <property type="protein sequence ID" value="CDS:HanXRQr2_Chr04g0182761.1"/>
    <property type="gene ID" value="HanXRQr2_Chr04g0182761"/>
</dbReference>
<comment type="caution">
    <text evidence="2">The sequence shown here is derived from an EMBL/GenBank/DDBJ whole genome shotgun (WGS) entry which is preliminary data.</text>
</comment>
<dbReference type="EMBL" id="MNCJ02000319">
    <property type="protein sequence ID" value="KAF5811558.1"/>
    <property type="molecule type" value="Genomic_DNA"/>
</dbReference>
<evidence type="ECO:0000313" key="2">
    <source>
        <dbReference type="EMBL" id="KAF5811558.1"/>
    </source>
</evidence>
<proteinExistence type="predicted"/>
<reference evidence="2" key="2">
    <citation type="submission" date="2020-06" db="EMBL/GenBank/DDBJ databases">
        <title>Helianthus annuus Genome sequencing and assembly Release 2.</title>
        <authorList>
            <person name="Gouzy J."/>
            <person name="Langlade N."/>
            <person name="Munos S."/>
        </authorList>
    </citation>
    <scope>NUCLEOTIDE SEQUENCE</scope>
    <source>
        <tissue evidence="2">Leaves</tissue>
    </source>
</reference>
<reference evidence="2" key="1">
    <citation type="journal article" date="2017" name="Nature">
        <title>The sunflower genome provides insights into oil metabolism, flowering and Asterid evolution.</title>
        <authorList>
            <person name="Badouin H."/>
            <person name="Gouzy J."/>
            <person name="Grassa C.J."/>
            <person name="Murat F."/>
            <person name="Staton S.E."/>
            <person name="Cottret L."/>
            <person name="Lelandais-Briere C."/>
            <person name="Owens G.L."/>
            <person name="Carrere S."/>
            <person name="Mayjonade B."/>
            <person name="Legrand L."/>
            <person name="Gill N."/>
            <person name="Kane N.C."/>
            <person name="Bowers J.E."/>
            <person name="Hubner S."/>
            <person name="Bellec A."/>
            <person name="Berard A."/>
            <person name="Berges H."/>
            <person name="Blanchet N."/>
            <person name="Boniface M.C."/>
            <person name="Brunel D."/>
            <person name="Catrice O."/>
            <person name="Chaidir N."/>
            <person name="Claudel C."/>
            <person name="Donnadieu C."/>
            <person name="Faraut T."/>
            <person name="Fievet G."/>
            <person name="Helmstetter N."/>
            <person name="King M."/>
            <person name="Knapp S.J."/>
            <person name="Lai Z."/>
            <person name="Le Paslier M.C."/>
            <person name="Lippi Y."/>
            <person name="Lorenzon L."/>
            <person name="Mandel J.R."/>
            <person name="Marage G."/>
            <person name="Marchand G."/>
            <person name="Marquand E."/>
            <person name="Bret-Mestries E."/>
            <person name="Morien E."/>
            <person name="Nambeesan S."/>
            <person name="Nguyen T."/>
            <person name="Pegot-Espagnet P."/>
            <person name="Pouilly N."/>
            <person name="Raftis F."/>
            <person name="Sallet E."/>
            <person name="Schiex T."/>
            <person name="Thomas J."/>
            <person name="Vandecasteele C."/>
            <person name="Vares D."/>
            <person name="Vear F."/>
            <person name="Vautrin S."/>
            <person name="Crespi M."/>
            <person name="Mangin B."/>
            <person name="Burke J.M."/>
            <person name="Salse J."/>
            <person name="Munos S."/>
            <person name="Vincourt P."/>
            <person name="Rieseberg L.H."/>
            <person name="Langlade N.B."/>
        </authorList>
    </citation>
    <scope>NUCLEOTIDE SEQUENCE</scope>
    <source>
        <tissue evidence="2">Leaves</tissue>
    </source>
</reference>
<dbReference type="AlphaFoldDB" id="A0A9K3JA26"/>
<keyword evidence="1" id="KW-0812">Transmembrane</keyword>
<organism evidence="2 3">
    <name type="scientific">Helianthus annuus</name>
    <name type="common">Common sunflower</name>
    <dbReference type="NCBI Taxonomy" id="4232"/>
    <lineage>
        <taxon>Eukaryota</taxon>
        <taxon>Viridiplantae</taxon>
        <taxon>Streptophyta</taxon>
        <taxon>Embryophyta</taxon>
        <taxon>Tracheophyta</taxon>
        <taxon>Spermatophyta</taxon>
        <taxon>Magnoliopsida</taxon>
        <taxon>eudicotyledons</taxon>
        <taxon>Gunneridae</taxon>
        <taxon>Pentapetalae</taxon>
        <taxon>asterids</taxon>
        <taxon>campanulids</taxon>
        <taxon>Asterales</taxon>
        <taxon>Asteraceae</taxon>
        <taxon>Asteroideae</taxon>
        <taxon>Heliantheae alliance</taxon>
        <taxon>Heliantheae</taxon>
        <taxon>Helianthus</taxon>
    </lineage>
</organism>